<evidence type="ECO:0000313" key="2">
    <source>
        <dbReference type="WBParaSite" id="nRc.2.0.1.t26563-RA"/>
    </source>
</evidence>
<protein>
    <submittedName>
        <fullName evidence="2">Uncharacterized protein</fullName>
    </submittedName>
</protein>
<dbReference type="Proteomes" id="UP000887565">
    <property type="component" value="Unplaced"/>
</dbReference>
<dbReference type="WBParaSite" id="nRc.2.0.1.t26563-RA">
    <property type="protein sequence ID" value="nRc.2.0.1.t26563-RA"/>
    <property type="gene ID" value="nRc.2.0.1.g26563"/>
</dbReference>
<keyword evidence="1" id="KW-1185">Reference proteome</keyword>
<proteinExistence type="predicted"/>
<accession>A0A915JKC9</accession>
<dbReference type="AlphaFoldDB" id="A0A915JKC9"/>
<sequence length="67" mass="7348">SCLRQPQISNEKASGVKSKSPPFIGSVTVFGRFVRSFFVSHFVSPIPPPPPSMMLIMCSADAEDFCR</sequence>
<name>A0A915JKC9_ROMCU</name>
<organism evidence="1 2">
    <name type="scientific">Romanomermis culicivorax</name>
    <name type="common">Nematode worm</name>
    <dbReference type="NCBI Taxonomy" id="13658"/>
    <lineage>
        <taxon>Eukaryota</taxon>
        <taxon>Metazoa</taxon>
        <taxon>Ecdysozoa</taxon>
        <taxon>Nematoda</taxon>
        <taxon>Enoplea</taxon>
        <taxon>Dorylaimia</taxon>
        <taxon>Mermithida</taxon>
        <taxon>Mermithoidea</taxon>
        <taxon>Mermithidae</taxon>
        <taxon>Romanomermis</taxon>
    </lineage>
</organism>
<reference evidence="2" key="1">
    <citation type="submission" date="2022-11" db="UniProtKB">
        <authorList>
            <consortium name="WormBaseParasite"/>
        </authorList>
    </citation>
    <scope>IDENTIFICATION</scope>
</reference>
<evidence type="ECO:0000313" key="1">
    <source>
        <dbReference type="Proteomes" id="UP000887565"/>
    </source>
</evidence>